<dbReference type="UniPathway" id="UPA00904">
    <property type="reaction ID" value="UER00873"/>
</dbReference>
<dbReference type="FunCoup" id="U5H7N9">
    <property type="interactions" value="313"/>
</dbReference>
<comment type="pathway">
    <text evidence="5">Amino-acid biosynthesis; L-methionine biosynthesis via salvage pathway; S-methyl-5-thio-alpha-D-ribose 1-phosphate from S-methyl-5'-thioadenosine (phosphorylase route): step 1/1.</text>
</comment>
<dbReference type="GO" id="GO:0019509">
    <property type="term" value="P:L-methionine salvage from methylthioadenosine"/>
    <property type="evidence" value="ECO:0007669"/>
    <property type="project" value="UniProtKB-UniRule"/>
</dbReference>
<sequence>MRLARRPLLPSSLFRHSFSPNMVYANYPKLMENPPLVGVIGGSGLYKLDNFTIQQTIDVDTPWGKPSSPITIATLSRPDQPGQDVSVAFIARHSPTHSIMPSHVPARANIAALKHLGVQAIVAFSAVGSLREEVRPGDLVVPDQIIDRTKGIRPSTFFDSSLVGHAMFGEPFSVALSQFLVPHIEAAIDSFSSNVQDGDSKPRLHSEKTLIVMEGPQFSTRAESNVYRMWGGDIINMSTIPEAKLAREAELNYALVCTSTDYDAWRIGHAPVTVEEVMKILSSNASLSKHITAEILGKVHDALSNGEIESARGGMKWSLMTRHDFVKQEDLDKYRYILPEYFGEEGEAKN</sequence>
<comment type="catalytic activity">
    <reaction evidence="5">
        <text>S-methyl-5'-thioadenosine + phosphate = 5-(methylsulfanyl)-alpha-D-ribose 1-phosphate + adenine</text>
        <dbReference type="Rhea" id="RHEA:11852"/>
        <dbReference type="ChEBI" id="CHEBI:16708"/>
        <dbReference type="ChEBI" id="CHEBI:17509"/>
        <dbReference type="ChEBI" id="CHEBI:43474"/>
        <dbReference type="ChEBI" id="CHEBI:58533"/>
        <dbReference type="EC" id="2.4.2.28"/>
    </reaction>
</comment>
<dbReference type="HAMAP" id="MF_01963">
    <property type="entry name" value="MTAP"/>
    <property type="match status" value="1"/>
</dbReference>
<reference evidence="9" key="1">
    <citation type="submission" date="2010-11" db="EMBL/GenBank/DDBJ databases">
        <title>The genome sequence of Microbotryum violaceum strain p1A1 Lamole.</title>
        <authorList>
            <person name="Cuomo C."/>
            <person name="Perlin M."/>
            <person name="Young S.K."/>
            <person name="Zeng Q."/>
            <person name="Gargeya S."/>
            <person name="Alvarado L."/>
            <person name="Berlin A."/>
            <person name="Chapman S.B."/>
            <person name="Chen Z."/>
            <person name="Freedman E."/>
            <person name="Gellesch M."/>
            <person name="Goldberg J."/>
            <person name="Griggs A."/>
            <person name="Gujja S."/>
            <person name="Heilman E."/>
            <person name="Heiman D."/>
            <person name="Howarth C."/>
            <person name="Mehta T."/>
            <person name="Neiman D."/>
            <person name="Pearson M."/>
            <person name="Roberts A."/>
            <person name="Saif S."/>
            <person name="Shea T."/>
            <person name="Shenoy N."/>
            <person name="Sisk P."/>
            <person name="Stolte C."/>
            <person name="Sykes S."/>
            <person name="White J."/>
            <person name="Yandava C."/>
            <person name="Haas B."/>
            <person name="Nusbaum C."/>
            <person name="Birren B."/>
        </authorList>
    </citation>
    <scope>NUCLEOTIDE SEQUENCE [LARGE SCALE GENOMIC DNA]</scope>
    <source>
        <strain evidence="9">p1A1 Lamole</strain>
    </source>
</reference>
<dbReference type="Gene3D" id="3.40.50.1580">
    <property type="entry name" value="Nucleoside phosphorylase domain"/>
    <property type="match status" value="1"/>
</dbReference>
<dbReference type="PANTHER" id="PTHR42679">
    <property type="entry name" value="S-METHYL-5'-THIOADENOSINE PHOSPHORYLASE"/>
    <property type="match status" value="1"/>
</dbReference>
<evidence type="ECO:0000256" key="5">
    <source>
        <dbReference type="HAMAP-Rule" id="MF_03155"/>
    </source>
</evidence>
<feature type="binding site" evidence="5">
    <location>
        <begin position="125"/>
        <end position="126"/>
    </location>
    <ligand>
        <name>phosphate</name>
        <dbReference type="ChEBI" id="CHEBI:43474"/>
    </ligand>
</feature>
<dbReference type="STRING" id="683840.U5H7N9"/>
<evidence type="ECO:0000259" key="6">
    <source>
        <dbReference type="Pfam" id="PF01048"/>
    </source>
</evidence>
<comment type="function">
    <text evidence="5">Catalyzes the reversible phosphorylation of S-methyl-5'-thioadenosine (MTA) to adenine and 5-methylthioribose-1-phosphate. Involved in the breakdown of MTA, a major by-product of polyamine biosynthesis. Responsible for the first step in the methionine salvage pathway after MTA has been generated from S-adenosylmethionine. Has broad substrate specificity with 6-aminopurine nucleosides as preferred substrates.</text>
</comment>
<dbReference type="HOGENOM" id="CLU_054456_0_1_1"/>
<reference evidence="8" key="4">
    <citation type="submission" date="2015-06" db="UniProtKB">
        <authorList>
            <consortium name="EnsemblFungi"/>
        </authorList>
    </citation>
    <scope>IDENTIFICATION</scope>
</reference>
<gene>
    <name evidence="7" type="ORF">MVLG_03263</name>
</gene>
<dbReference type="Proteomes" id="UP000017200">
    <property type="component" value="Unassembled WGS sequence"/>
</dbReference>
<feature type="binding site" evidence="5">
    <location>
        <position position="43"/>
    </location>
    <ligand>
        <name>phosphate</name>
        <dbReference type="ChEBI" id="CHEBI:43474"/>
    </ligand>
</feature>
<dbReference type="SUPFAM" id="SSF53167">
    <property type="entry name" value="Purine and uridine phosphorylases"/>
    <property type="match status" value="1"/>
</dbReference>
<dbReference type="InterPro" id="IPR035994">
    <property type="entry name" value="Nucleoside_phosphorylase_sf"/>
</dbReference>
<keyword evidence="1 5" id="KW-0328">Glycosyltransferase</keyword>
<dbReference type="InterPro" id="IPR010044">
    <property type="entry name" value="MTAP"/>
</dbReference>
<accession>U5H7N9</accession>
<dbReference type="Pfam" id="PF01048">
    <property type="entry name" value="PNP_UDP_1"/>
    <property type="match status" value="1"/>
</dbReference>
<dbReference type="PROSITE" id="PS01240">
    <property type="entry name" value="PNP_MTAP_2"/>
    <property type="match status" value="1"/>
</dbReference>
<dbReference type="OMA" id="FVAHVDF"/>
<dbReference type="InterPro" id="IPR000845">
    <property type="entry name" value="Nucleoside_phosphorylase_d"/>
</dbReference>
<dbReference type="PANTHER" id="PTHR42679:SF2">
    <property type="entry name" value="S-METHYL-5'-THIOADENOSINE PHOSPHORYLASE"/>
    <property type="match status" value="1"/>
</dbReference>
<dbReference type="AlphaFoldDB" id="U5H7N9"/>
<dbReference type="EC" id="2.4.2.28" evidence="5"/>
<protein>
    <recommendedName>
        <fullName evidence="5">S-methyl-5'-thioadenosine phosphorylase</fullName>
        <ecNumber evidence="5">2.4.2.28</ecNumber>
    </recommendedName>
    <alternativeName>
        <fullName evidence="5">5'-methylthioadenosine phosphorylase</fullName>
        <shortName evidence="5">MTA phosphorylase</shortName>
        <shortName evidence="5">MTAP</shortName>
        <shortName evidence="5">MTAPase</shortName>
    </alternativeName>
</protein>
<evidence type="ECO:0000256" key="4">
    <source>
        <dbReference type="ARBA" id="ARBA00023242"/>
    </source>
</evidence>
<comment type="subcellular location">
    <subcellularLocation>
        <location evidence="5">Cytoplasm</location>
    </subcellularLocation>
    <subcellularLocation>
        <location evidence="5">Nucleus</location>
    </subcellularLocation>
</comment>
<dbReference type="EMBL" id="AEIJ01000312">
    <property type="status" value="NOT_ANNOTATED_CDS"/>
    <property type="molecule type" value="Genomic_DNA"/>
</dbReference>
<reference evidence="7" key="2">
    <citation type="submission" date="2010-11" db="EMBL/GenBank/DDBJ databases">
        <authorList>
            <consortium name="The Broad Institute Genome Sequencing Platform"/>
            <person name="Earl A."/>
            <person name="Ward D."/>
            <person name="Feldgarden M."/>
            <person name="Gevers D."/>
            <person name="Butler R."/>
            <person name="Young S.K."/>
            <person name="Zeng Q."/>
            <person name="Gargeya S."/>
            <person name="Fitzgerald M."/>
            <person name="Haas B."/>
            <person name="Abouelleil A."/>
            <person name="Alvarado L."/>
            <person name="Arachchi H.M."/>
            <person name="Berlin A."/>
            <person name="Brown A."/>
            <person name="Chapman S.B."/>
            <person name="Chen Z."/>
            <person name="Dunbar C."/>
            <person name="Freedman E."/>
            <person name="Gearin G."/>
            <person name="Gellesch M."/>
            <person name="Goldberg J."/>
            <person name="Griggs A."/>
            <person name="Gujja S."/>
            <person name="Heilman E."/>
            <person name="Heiman D."/>
            <person name="Howarth C."/>
            <person name="Larson L."/>
            <person name="Lui A."/>
            <person name="MacDonald P.J.P."/>
            <person name="Mehta T."/>
            <person name="Montmayeur A."/>
            <person name="Murphy C."/>
            <person name="Neiman D."/>
            <person name="Pearson M."/>
            <person name="Priest M."/>
            <person name="Roberts A."/>
            <person name="Saif S."/>
            <person name="Shea T."/>
            <person name="Shenoy N."/>
            <person name="Sisk P."/>
            <person name="Stolte C."/>
            <person name="Sykes S."/>
            <person name="White J."/>
            <person name="Yandava C."/>
            <person name="Wortman J."/>
            <person name="Nusbaum C."/>
            <person name="Birren B."/>
        </authorList>
    </citation>
    <scope>NUCLEOTIDE SEQUENCE</scope>
    <source>
        <strain evidence="7">P1A1 Lamole</strain>
    </source>
</reference>
<keyword evidence="9" id="KW-1185">Reference proteome</keyword>
<keyword evidence="5" id="KW-0963">Cytoplasm</keyword>
<evidence type="ECO:0000256" key="2">
    <source>
        <dbReference type="ARBA" id="ARBA00022679"/>
    </source>
</evidence>
<keyword evidence="4 5" id="KW-0539">Nucleus</keyword>
<reference evidence="7 9" key="3">
    <citation type="journal article" date="2015" name="BMC Genomics">
        <title>Sex and parasites: genomic and transcriptomic analysis of Microbotryum lychnidis-dioicae, the biotrophic and plant-castrating anther smut fungus.</title>
        <authorList>
            <person name="Perlin M.H."/>
            <person name="Amselem J."/>
            <person name="Fontanillas E."/>
            <person name="Toh S.S."/>
            <person name="Chen Z."/>
            <person name="Goldberg J."/>
            <person name="Duplessis S."/>
            <person name="Henrissat B."/>
            <person name="Young S."/>
            <person name="Zeng Q."/>
            <person name="Aguileta G."/>
            <person name="Petit E."/>
            <person name="Badouin H."/>
            <person name="Andrews J."/>
            <person name="Razeeq D."/>
            <person name="Gabaldon T."/>
            <person name="Quesneville H."/>
            <person name="Giraud T."/>
            <person name="Hood M.E."/>
            <person name="Schultz D.J."/>
            <person name="Cuomo C.A."/>
        </authorList>
    </citation>
    <scope>NUCLEOTIDE SEQUENCE [LARGE SCALE GENOMIC DNA]</scope>
    <source>
        <strain evidence="9">p1A1 Lamole</strain>
        <strain evidence="7">P1A1 Lamole</strain>
    </source>
</reference>
<organism evidence="7">
    <name type="scientific">Microbotryum lychnidis-dioicae (strain p1A1 Lamole / MvSl-1064)</name>
    <name type="common">Anther smut fungus</name>
    <dbReference type="NCBI Taxonomy" id="683840"/>
    <lineage>
        <taxon>Eukaryota</taxon>
        <taxon>Fungi</taxon>
        <taxon>Dikarya</taxon>
        <taxon>Basidiomycota</taxon>
        <taxon>Pucciniomycotina</taxon>
        <taxon>Microbotryomycetes</taxon>
        <taxon>Microbotryales</taxon>
        <taxon>Microbotryaceae</taxon>
        <taxon>Microbotryum</taxon>
    </lineage>
</organism>
<keyword evidence="3 5" id="KW-0660">Purine salvage</keyword>
<evidence type="ECO:0000313" key="7">
    <source>
        <dbReference type="EMBL" id="KDE06353.1"/>
    </source>
</evidence>
<dbReference type="OrthoDB" id="431409at2759"/>
<evidence type="ECO:0000313" key="9">
    <source>
        <dbReference type="Proteomes" id="UP000017200"/>
    </source>
</evidence>
<keyword evidence="2 5" id="KW-0808">Transferase</keyword>
<feature type="binding site" evidence="5">
    <location>
        <position position="238"/>
    </location>
    <ligand>
        <name>phosphate</name>
        <dbReference type="ChEBI" id="CHEBI:43474"/>
    </ligand>
</feature>
<dbReference type="GO" id="GO:0005634">
    <property type="term" value="C:nucleus"/>
    <property type="evidence" value="ECO:0007669"/>
    <property type="project" value="UniProtKB-SubCell"/>
</dbReference>
<dbReference type="InterPro" id="IPR018099">
    <property type="entry name" value="Purine_phosphorylase-2_CS"/>
</dbReference>
<evidence type="ECO:0000313" key="8">
    <source>
        <dbReference type="EnsemblFungi" id="MVLG_03263T0"/>
    </source>
</evidence>
<evidence type="ECO:0000256" key="3">
    <source>
        <dbReference type="ARBA" id="ARBA00022726"/>
    </source>
</evidence>
<comment type="similarity">
    <text evidence="5">Belongs to the PNP/MTAP phosphorylase family. MTAP subfamily.</text>
</comment>
<feature type="binding site" evidence="5">
    <location>
        <begin position="92"/>
        <end position="93"/>
    </location>
    <ligand>
        <name>phosphate</name>
        <dbReference type="ChEBI" id="CHEBI:43474"/>
    </ligand>
</feature>
<dbReference type="EMBL" id="GL541672">
    <property type="protein sequence ID" value="KDE06353.1"/>
    <property type="molecule type" value="Genomic_DNA"/>
</dbReference>
<evidence type="ECO:0000256" key="1">
    <source>
        <dbReference type="ARBA" id="ARBA00022676"/>
    </source>
</evidence>
<name>U5H7N9_USTV1</name>
<dbReference type="GO" id="GO:0006166">
    <property type="term" value="P:purine ribonucleoside salvage"/>
    <property type="evidence" value="ECO:0007669"/>
    <property type="project" value="UniProtKB-KW"/>
</dbReference>
<dbReference type="FunFam" id="3.40.50.1580:FF:000008">
    <property type="entry name" value="S-methyl-5'-thioadenosine phosphorylase"/>
    <property type="match status" value="1"/>
</dbReference>
<dbReference type="GO" id="GO:0005829">
    <property type="term" value="C:cytosol"/>
    <property type="evidence" value="ECO:0007669"/>
    <property type="project" value="TreeGrafter"/>
</dbReference>
<feature type="site" description="Important for substrate specificity" evidence="5">
    <location>
        <position position="274"/>
    </location>
</feature>
<feature type="binding site" evidence="5">
    <location>
        <position position="237"/>
    </location>
    <ligand>
        <name>substrate</name>
    </ligand>
</feature>
<proteinExistence type="inferred from homology"/>
<dbReference type="CDD" id="cd09010">
    <property type="entry name" value="MTAP_SsMTAPII_like_MTIP"/>
    <property type="match status" value="1"/>
</dbReference>
<dbReference type="InParanoid" id="U5H7N9"/>
<feature type="site" description="Important for substrate specificity" evidence="5">
    <location>
        <position position="219"/>
    </location>
</feature>
<dbReference type="GO" id="GO:0017061">
    <property type="term" value="F:S-methyl-5-thioadenosine phosphorylase activity"/>
    <property type="evidence" value="ECO:0007669"/>
    <property type="project" value="UniProtKB-UniRule"/>
</dbReference>
<dbReference type="EnsemblFungi" id="MVLG_03263T0">
    <property type="protein sequence ID" value="MVLG_03263T0"/>
    <property type="gene ID" value="MVLG_03263"/>
</dbReference>
<feature type="domain" description="Nucleoside phosphorylase" evidence="6">
    <location>
        <begin position="37"/>
        <end position="296"/>
    </location>
</feature>
<feature type="binding site" evidence="5">
    <location>
        <begin position="261"/>
        <end position="263"/>
    </location>
    <ligand>
        <name>substrate</name>
    </ligand>
</feature>
<comment type="subunit">
    <text evidence="5">Homotrimer.</text>
</comment>